<keyword evidence="11" id="KW-1185">Reference proteome</keyword>
<evidence type="ECO:0000313" key="11">
    <source>
        <dbReference type="Proteomes" id="UP000651977"/>
    </source>
</evidence>
<dbReference type="CDD" id="cd04489">
    <property type="entry name" value="ExoVII_LU_OBF"/>
    <property type="match status" value="1"/>
</dbReference>
<feature type="domain" description="OB-fold nucleic acid binding" evidence="9">
    <location>
        <begin position="11"/>
        <end position="103"/>
    </location>
</feature>
<dbReference type="Pfam" id="PF02601">
    <property type="entry name" value="Exonuc_VII_L"/>
    <property type="match status" value="1"/>
</dbReference>
<dbReference type="InterPro" id="IPR003753">
    <property type="entry name" value="Exonuc_VII_L"/>
</dbReference>
<evidence type="ECO:0000256" key="5">
    <source>
        <dbReference type="HAMAP-Rule" id="MF_00378"/>
    </source>
</evidence>
<dbReference type="RefSeq" id="WP_055734874.1">
    <property type="nucleotide sequence ID" value="NZ_BMDY01000006.1"/>
</dbReference>
<comment type="subunit">
    <text evidence="5">Heterooligomer composed of large and small subunits.</text>
</comment>
<comment type="caution">
    <text evidence="10">The sequence shown here is derived from an EMBL/GenBank/DDBJ whole genome shotgun (WGS) entry which is preliminary data.</text>
</comment>
<evidence type="ECO:0000256" key="6">
    <source>
        <dbReference type="RuleBase" id="RU004355"/>
    </source>
</evidence>
<organism evidence="10 11">
    <name type="scientific">Agarivorans gilvus</name>
    <dbReference type="NCBI Taxonomy" id="680279"/>
    <lineage>
        <taxon>Bacteria</taxon>
        <taxon>Pseudomonadati</taxon>
        <taxon>Pseudomonadota</taxon>
        <taxon>Gammaproteobacteria</taxon>
        <taxon>Alteromonadales</taxon>
        <taxon>Alteromonadaceae</taxon>
        <taxon>Agarivorans</taxon>
    </lineage>
</organism>
<keyword evidence="1 5" id="KW-0963">Cytoplasm</keyword>
<dbReference type="EMBL" id="BMDY01000006">
    <property type="protein sequence ID" value="GGB01327.1"/>
    <property type="molecule type" value="Genomic_DNA"/>
</dbReference>
<dbReference type="InterPro" id="IPR025824">
    <property type="entry name" value="OB-fold_nuc-bd_dom"/>
</dbReference>
<evidence type="ECO:0000256" key="2">
    <source>
        <dbReference type="ARBA" id="ARBA00022722"/>
    </source>
</evidence>
<comment type="similarity">
    <text evidence="5 6">Belongs to the XseA family.</text>
</comment>
<dbReference type="Pfam" id="PF13742">
    <property type="entry name" value="tRNA_anti_2"/>
    <property type="match status" value="1"/>
</dbReference>
<evidence type="ECO:0000256" key="3">
    <source>
        <dbReference type="ARBA" id="ARBA00022801"/>
    </source>
</evidence>
<comment type="subcellular location">
    <subcellularLocation>
        <location evidence="5 6">Cytoplasm</location>
    </subcellularLocation>
</comment>
<evidence type="ECO:0000256" key="1">
    <source>
        <dbReference type="ARBA" id="ARBA00022490"/>
    </source>
</evidence>
<comment type="function">
    <text evidence="5">Bidirectionally degrades single-stranded DNA into large acid-insoluble oligonucleotides, which are then degraded further into small acid-soluble oligonucleotides.</text>
</comment>
<gene>
    <name evidence="5 10" type="primary">xseA</name>
    <name evidence="10" type="ORF">GCM10007414_13160</name>
</gene>
<evidence type="ECO:0000256" key="7">
    <source>
        <dbReference type="SAM" id="Coils"/>
    </source>
</evidence>
<dbReference type="Proteomes" id="UP000651977">
    <property type="component" value="Unassembled WGS sequence"/>
</dbReference>
<comment type="catalytic activity">
    <reaction evidence="5 6">
        <text>Exonucleolytic cleavage in either 5'- to 3'- or 3'- to 5'-direction to yield nucleoside 5'-phosphates.</text>
        <dbReference type="EC" id="3.1.11.6"/>
    </reaction>
</comment>
<keyword evidence="3 5" id="KW-0378">Hydrolase</keyword>
<accession>A0ABQ1HZA3</accession>
<reference evidence="11" key="1">
    <citation type="journal article" date="2019" name="Int. J. Syst. Evol. Microbiol.">
        <title>The Global Catalogue of Microorganisms (GCM) 10K type strain sequencing project: providing services to taxonomists for standard genome sequencing and annotation.</title>
        <authorList>
            <consortium name="The Broad Institute Genomics Platform"/>
            <consortium name="The Broad Institute Genome Sequencing Center for Infectious Disease"/>
            <person name="Wu L."/>
            <person name="Ma J."/>
        </authorList>
    </citation>
    <scope>NUCLEOTIDE SEQUENCE [LARGE SCALE GENOMIC DNA]</scope>
    <source>
        <strain evidence="11">CGMCC 1.10131</strain>
    </source>
</reference>
<feature type="domain" description="Exonuclease VII large subunit C-terminal" evidence="8">
    <location>
        <begin position="127"/>
        <end position="440"/>
    </location>
</feature>
<dbReference type="PANTHER" id="PTHR30008">
    <property type="entry name" value="EXODEOXYRIBONUCLEASE 7 LARGE SUBUNIT"/>
    <property type="match status" value="1"/>
</dbReference>
<dbReference type="EC" id="3.1.11.6" evidence="5"/>
<dbReference type="InterPro" id="IPR020579">
    <property type="entry name" value="Exonuc_VII_lsu_C"/>
</dbReference>
<keyword evidence="4 5" id="KW-0269">Exonuclease</keyword>
<dbReference type="PANTHER" id="PTHR30008:SF0">
    <property type="entry name" value="EXODEOXYRIBONUCLEASE 7 LARGE SUBUNIT"/>
    <property type="match status" value="1"/>
</dbReference>
<protein>
    <recommendedName>
        <fullName evidence="5">Exodeoxyribonuclease 7 large subunit</fullName>
        <ecNumber evidence="5">3.1.11.6</ecNumber>
    </recommendedName>
    <alternativeName>
        <fullName evidence="5">Exodeoxyribonuclease VII large subunit</fullName>
        <shortName evidence="5">Exonuclease VII large subunit</shortName>
    </alternativeName>
</protein>
<name>A0ABQ1HZA3_9ALTE</name>
<evidence type="ECO:0000256" key="4">
    <source>
        <dbReference type="ARBA" id="ARBA00022839"/>
    </source>
</evidence>
<dbReference type="NCBIfam" id="TIGR00237">
    <property type="entry name" value="xseA"/>
    <property type="match status" value="1"/>
</dbReference>
<feature type="coiled-coil region" evidence="7">
    <location>
        <begin position="313"/>
        <end position="348"/>
    </location>
</feature>
<evidence type="ECO:0000259" key="9">
    <source>
        <dbReference type="Pfam" id="PF13742"/>
    </source>
</evidence>
<evidence type="ECO:0000313" key="10">
    <source>
        <dbReference type="EMBL" id="GGB01327.1"/>
    </source>
</evidence>
<keyword evidence="2 5" id="KW-0540">Nuclease</keyword>
<sequence length="444" mass="49865">MQRKQIAGNILSVSQLNQEVRSLLEHSLGIVWLEGEISNFSQPFSGHWYFSLKDHAAQVRCAMFKNANRKVVFSPETGMQVLVKARVTLYEPRGDYQLIVEAIHPAGDGAMQQAYEQLKMKLAAEGLFAQTAKRALVEYPSTVGVVSSLSGAALQDILSVLARRAPAIKVIVYPAAVQGEQAASQLINMINIANQRDEVDVLIVTRGGGSKEDLWVFNDEQLARTIYHSNLPIISAVGHEVDDSISDLVADLRAATPSAAAEIISQQASHIQQRLDSLKHQLSQTARHQFNQWQLHLNKLHHRIEAQSPQHRLEQQQQRFDELSHRLNLALEQGLKHYEKQQQELQQRLNLHVLSKRLIQAQQGLDKLSHSLMQAQHSQQLQRQQHLASLCRQLNSLSPLNVLERGFSLVTHQQKIVKSATMLTKGDDISLRFADGTRKATITH</sequence>
<keyword evidence="7" id="KW-0175">Coiled coil</keyword>
<dbReference type="HAMAP" id="MF_00378">
    <property type="entry name" value="Exonuc_7_L"/>
    <property type="match status" value="1"/>
</dbReference>
<evidence type="ECO:0000259" key="8">
    <source>
        <dbReference type="Pfam" id="PF02601"/>
    </source>
</evidence>
<proteinExistence type="inferred from homology"/>